<keyword evidence="6 10" id="KW-0479">Metal-binding</keyword>
<comment type="subcellular location">
    <subcellularLocation>
        <location evidence="10">Cytoplasm</location>
    </subcellularLocation>
</comment>
<evidence type="ECO:0000256" key="5">
    <source>
        <dbReference type="ARBA" id="ARBA00022691"/>
    </source>
</evidence>
<dbReference type="NCBIfam" id="TIGR00539">
    <property type="entry name" value="hemN_rel"/>
    <property type="match status" value="1"/>
</dbReference>
<dbReference type="InterPro" id="IPR004559">
    <property type="entry name" value="HemW-like"/>
</dbReference>
<dbReference type="InterPro" id="IPR007197">
    <property type="entry name" value="rSAM"/>
</dbReference>
<evidence type="ECO:0000313" key="13">
    <source>
        <dbReference type="Proteomes" id="UP000016761"/>
    </source>
</evidence>
<accession>U4T3N7</accession>
<dbReference type="Pfam" id="PF06969">
    <property type="entry name" value="HemN_C"/>
    <property type="match status" value="1"/>
</dbReference>
<dbReference type="SFLD" id="SFLDG01065">
    <property type="entry name" value="anaerobic_coproporphyrinogen-I"/>
    <property type="match status" value="1"/>
</dbReference>
<dbReference type="PANTHER" id="PTHR13932:SF5">
    <property type="entry name" value="RADICAL S-ADENOSYL METHIONINE DOMAIN-CONTAINING PROTEIN 1, MITOCHONDRIAL"/>
    <property type="match status" value="1"/>
</dbReference>
<keyword evidence="9 10" id="KW-0143">Chaperone</keyword>
<dbReference type="GO" id="GO:0004109">
    <property type="term" value="F:coproporphyrinogen oxidase activity"/>
    <property type="evidence" value="ECO:0007669"/>
    <property type="project" value="InterPro"/>
</dbReference>
<proteinExistence type="inferred from homology"/>
<dbReference type="AlphaFoldDB" id="U4T3N7"/>
<evidence type="ECO:0000256" key="2">
    <source>
        <dbReference type="ARBA" id="ARBA00006100"/>
    </source>
</evidence>
<dbReference type="InterPro" id="IPR006638">
    <property type="entry name" value="Elp3/MiaA/NifB-like_rSAM"/>
</dbReference>
<evidence type="ECO:0000256" key="7">
    <source>
        <dbReference type="ARBA" id="ARBA00023004"/>
    </source>
</evidence>
<dbReference type="SFLD" id="SFLDS00029">
    <property type="entry name" value="Radical_SAM"/>
    <property type="match status" value="1"/>
</dbReference>
<organism evidence="12 13">
    <name type="scientific">Psychrobacter aquaticus CMS 56</name>
    <dbReference type="NCBI Taxonomy" id="1354303"/>
    <lineage>
        <taxon>Bacteria</taxon>
        <taxon>Pseudomonadati</taxon>
        <taxon>Pseudomonadota</taxon>
        <taxon>Gammaproteobacteria</taxon>
        <taxon>Moraxellales</taxon>
        <taxon>Moraxellaceae</taxon>
        <taxon>Psychrobacter</taxon>
    </lineage>
</organism>
<dbReference type="CDD" id="cd01335">
    <property type="entry name" value="Radical_SAM"/>
    <property type="match status" value="1"/>
</dbReference>
<dbReference type="STRING" id="1354303.M917_2047"/>
<dbReference type="SFLD" id="SFLDF00562">
    <property type="entry name" value="HemN-like__clustered_with_heat"/>
    <property type="match status" value="1"/>
</dbReference>
<keyword evidence="10" id="KW-0963">Cytoplasm</keyword>
<dbReference type="eggNOG" id="COG0635">
    <property type="taxonomic scope" value="Bacteria"/>
</dbReference>
<keyword evidence="13" id="KW-1185">Reference proteome</keyword>
<evidence type="ECO:0000256" key="9">
    <source>
        <dbReference type="ARBA" id="ARBA00023186"/>
    </source>
</evidence>
<keyword evidence="4 10" id="KW-0349">Heme</keyword>
<evidence type="ECO:0000256" key="4">
    <source>
        <dbReference type="ARBA" id="ARBA00022617"/>
    </source>
</evidence>
<dbReference type="InterPro" id="IPR013785">
    <property type="entry name" value="Aldolase_TIM"/>
</dbReference>
<dbReference type="SFLD" id="SFLDF00288">
    <property type="entry name" value="HemN-like__clustered_with_nucl"/>
    <property type="match status" value="1"/>
</dbReference>
<dbReference type="InterPro" id="IPR058240">
    <property type="entry name" value="rSAM_sf"/>
</dbReference>
<reference evidence="12 13" key="1">
    <citation type="journal article" date="2013" name="Genome Announc.">
        <title>Draft Genome Sequence of Psychrobacter aquaticus Strain CMS 56T, Isolated from a Cyanobacterial Mat Sample Collected from Water Bodies in the McMurdo Dry Valley Region of Antarctica.</title>
        <authorList>
            <person name="Reddy G.S."/>
            <person name="Ara S."/>
            <person name="Singh A."/>
            <person name="Kumar Pinnaka A."/>
            <person name="Shivaji S."/>
        </authorList>
    </citation>
    <scope>NUCLEOTIDE SEQUENCE [LARGE SCALE GENOMIC DNA]</scope>
    <source>
        <strain evidence="12 13">CMS 56</strain>
    </source>
</reference>
<sequence length="490" mass="54848">MLFFMPSSRYPSATFCYASSYPLIENSFMPNTKDVNFSKTPSAFTHSAESVMAVRDIPLALYIHIPWCVKKCPYCDFNSHELPIDMQVSMYDEYVDALLLDATMQQSFTQGREIGSIFIGGGTPSLLPIVQYQRLFSGLRHIFRFADDIEVTMEANPGTLEHAPFAQYLDVGINRLSIGVQSFAADKLTTLGRIHNPAQAISAIYAARAAGFERINVDLMHGLPQQTMSEALDDIQMAHDAGATHISWYQLTIEPNTVFYRSQPILPDEDSLANIEQAGQALLQQLGYHNYEVSAWVGAADKPCRHNVNYWQFGDYLAIGAGAHGKVTIGNQLSKADEKIWKPLEDGEVLENEYLTEAGIYRFSKSRLPKDYMSKDSMSKNDISSDCLPKNGQDCQDAEHVDIHQNAPKMVGWQKVASDELVSEFMLNALRLHGGVDWSLFEARTGLSYGDIAVQVDKLVAQRLLIYSAERLQPTALGQRYLNQILRAFL</sequence>
<dbReference type="PROSITE" id="PS51918">
    <property type="entry name" value="RADICAL_SAM"/>
    <property type="match status" value="1"/>
</dbReference>
<dbReference type="GO" id="GO:0051539">
    <property type="term" value="F:4 iron, 4 sulfur cluster binding"/>
    <property type="evidence" value="ECO:0007669"/>
    <property type="project" value="UniProtKB-UniRule"/>
</dbReference>
<evidence type="ECO:0000256" key="6">
    <source>
        <dbReference type="ARBA" id="ARBA00022723"/>
    </source>
</evidence>
<dbReference type="PANTHER" id="PTHR13932">
    <property type="entry name" value="COPROPORPHYRINIGEN III OXIDASE"/>
    <property type="match status" value="1"/>
</dbReference>
<dbReference type="Gene3D" id="3.20.20.70">
    <property type="entry name" value="Aldolase class I"/>
    <property type="match status" value="1"/>
</dbReference>
<dbReference type="InterPro" id="IPR034505">
    <property type="entry name" value="Coproporphyrinogen-III_oxidase"/>
</dbReference>
<dbReference type="GO" id="GO:0005737">
    <property type="term" value="C:cytoplasm"/>
    <property type="evidence" value="ECO:0007669"/>
    <property type="project" value="UniProtKB-SubCell"/>
</dbReference>
<dbReference type="SUPFAM" id="SSF102114">
    <property type="entry name" value="Radical SAM enzymes"/>
    <property type="match status" value="1"/>
</dbReference>
<name>U4T3N7_9GAMM</name>
<evidence type="ECO:0000256" key="3">
    <source>
        <dbReference type="ARBA" id="ARBA00017228"/>
    </source>
</evidence>
<comment type="caution">
    <text evidence="12">The sequence shown here is derived from an EMBL/GenBank/DDBJ whole genome shotgun (WGS) entry which is preliminary data.</text>
</comment>
<dbReference type="PATRIC" id="fig|1354303.4.peg.2012"/>
<feature type="domain" description="Radical SAM core" evidence="11">
    <location>
        <begin position="53"/>
        <end position="289"/>
    </location>
</feature>
<comment type="cofactor">
    <cofactor evidence="1">
        <name>[4Fe-4S] cluster</name>
        <dbReference type="ChEBI" id="CHEBI:49883"/>
    </cofactor>
</comment>
<evidence type="ECO:0000256" key="10">
    <source>
        <dbReference type="RuleBase" id="RU364116"/>
    </source>
</evidence>
<dbReference type="Proteomes" id="UP000016761">
    <property type="component" value="Unassembled WGS sequence"/>
</dbReference>
<dbReference type="GO" id="GO:0006779">
    <property type="term" value="P:porphyrin-containing compound biosynthetic process"/>
    <property type="evidence" value="ECO:0007669"/>
    <property type="project" value="InterPro"/>
</dbReference>
<dbReference type="Pfam" id="PF04055">
    <property type="entry name" value="Radical_SAM"/>
    <property type="match status" value="1"/>
</dbReference>
<comment type="function">
    <text evidence="10">Probably acts as a heme chaperone, transferring heme to an unknown acceptor. Binds one molecule of heme per monomer, possibly covalently. Binds 1 [4Fe-4S] cluster. The cluster is coordinated with 3 cysteines and an exchangeable S-adenosyl-L-methionine.</text>
</comment>
<evidence type="ECO:0000313" key="12">
    <source>
        <dbReference type="EMBL" id="ERL54701.1"/>
    </source>
</evidence>
<dbReference type="EMBL" id="AUSW01000034">
    <property type="protein sequence ID" value="ERL54701.1"/>
    <property type="molecule type" value="Genomic_DNA"/>
</dbReference>
<comment type="similarity">
    <text evidence="2">Belongs to the anaerobic coproporphyrinogen-III oxidase family. HemW subfamily.</text>
</comment>
<evidence type="ECO:0000259" key="11">
    <source>
        <dbReference type="PROSITE" id="PS51918"/>
    </source>
</evidence>
<keyword evidence="5 10" id="KW-0949">S-adenosyl-L-methionine</keyword>
<evidence type="ECO:0000256" key="1">
    <source>
        <dbReference type="ARBA" id="ARBA00001966"/>
    </source>
</evidence>
<dbReference type="InterPro" id="IPR010723">
    <property type="entry name" value="HemN_C"/>
</dbReference>
<keyword evidence="7 10" id="KW-0408">Iron</keyword>
<gene>
    <name evidence="12" type="ORF">M917_2047</name>
</gene>
<dbReference type="GO" id="GO:0046872">
    <property type="term" value="F:metal ion binding"/>
    <property type="evidence" value="ECO:0007669"/>
    <property type="project" value="UniProtKB-UniRule"/>
</dbReference>
<keyword evidence="10" id="KW-0004">4Fe-4S</keyword>
<dbReference type="SMART" id="SM00729">
    <property type="entry name" value="Elp3"/>
    <property type="match status" value="1"/>
</dbReference>
<evidence type="ECO:0000256" key="8">
    <source>
        <dbReference type="ARBA" id="ARBA00023014"/>
    </source>
</evidence>
<protein>
    <recommendedName>
        <fullName evidence="3 10">Heme chaperone HemW</fullName>
    </recommendedName>
</protein>
<keyword evidence="8 10" id="KW-0411">Iron-sulfur</keyword>